<keyword evidence="1" id="KW-0812">Transmembrane</keyword>
<feature type="transmembrane region" description="Helical" evidence="1">
    <location>
        <begin position="14"/>
        <end position="34"/>
    </location>
</feature>
<dbReference type="EMBL" id="LHZX01000288">
    <property type="protein sequence ID" value="KXV69287.1"/>
    <property type="molecule type" value="Genomic_DNA"/>
</dbReference>
<dbReference type="RefSeq" id="WP_061500687.1">
    <property type="nucleotide sequence ID" value="NZ_LHZX01000288.1"/>
</dbReference>
<protein>
    <recommendedName>
        <fullName evidence="2">DotM C-terminal cytoplasmic domain-containing protein</fullName>
    </recommendedName>
</protein>
<dbReference type="OrthoDB" id="5616932at2"/>
<gene>
    <name evidence="3" type="ORF">AD951_07170</name>
</gene>
<reference evidence="3 4" key="1">
    <citation type="submission" date="2015-06" db="EMBL/GenBank/DDBJ databases">
        <title>Improved classification and identification of acetic acid bacteria using matrix-assisted laser desorption/ionization time-of-flight mass spectrometry; Gluconobacter nephelii and Gluconobacter uchimurae are later heterotypic synonyms of Gluconobacter japonicus and Gluconobacter oxydans, respectively.</title>
        <authorList>
            <person name="Li L."/>
            <person name="Cleenwerck I."/>
            <person name="De Vuyst L."/>
            <person name="Vandamme P."/>
        </authorList>
    </citation>
    <scope>NUCLEOTIDE SEQUENCE [LARGE SCALE GENOMIC DNA]</scope>
    <source>
        <strain evidence="3 4">LMG 1699</strain>
    </source>
</reference>
<evidence type="ECO:0000313" key="4">
    <source>
        <dbReference type="Proteomes" id="UP000075377"/>
    </source>
</evidence>
<dbReference type="PATRIC" id="fig|178901.14.peg.803"/>
<dbReference type="Proteomes" id="UP000075377">
    <property type="component" value="Unassembled WGS sequence"/>
</dbReference>
<evidence type="ECO:0000256" key="1">
    <source>
        <dbReference type="SAM" id="Phobius"/>
    </source>
</evidence>
<evidence type="ECO:0000259" key="2">
    <source>
        <dbReference type="Pfam" id="PF23127"/>
    </source>
</evidence>
<keyword evidence="1" id="KW-0472">Membrane</keyword>
<sequence length="382" mass="42018">MSSSSTPWSSSDDYALFSLIAIVVGGAGLSYVVWSNWHAEISLFYIRLLVWQIDFLHLHSLPIVELRKQLVAASWSPGHVRAIQLWYGLMILGGVLRWPAAIFIAALGVTCIVRAAPGRFAKALDLEGLIEVQARMFPTLRGFAERRMTKLIAPAAGMPRPADPALHAHEWRERFASDRSGKFSEAGAVSAFTAQLGRHWTGMEATTPVERVLFAAFFAHYNQERSEAMELLGRLSESLRKSGLDGPEGPKEALTVPDEIVAIADEKLNIPGVGAKIDAICARNGWTTTALMTLLTEARRKAGVLAPPAFAIVKLIDRPLWYALHSLGFPHERPEEDVHPNPRIEAAGARAHWEAERKARRPIYTPAVSVAVATLQKNSDKV</sequence>
<organism evidence="3 4">
    <name type="scientific">Acetobacter malorum</name>
    <dbReference type="NCBI Taxonomy" id="178901"/>
    <lineage>
        <taxon>Bacteria</taxon>
        <taxon>Pseudomonadati</taxon>
        <taxon>Pseudomonadota</taxon>
        <taxon>Alphaproteobacteria</taxon>
        <taxon>Acetobacterales</taxon>
        <taxon>Acetobacteraceae</taxon>
        <taxon>Acetobacter</taxon>
    </lineage>
</organism>
<dbReference type="InterPro" id="IPR056464">
    <property type="entry name" value="DotM_C"/>
</dbReference>
<proteinExistence type="predicted"/>
<keyword evidence="1" id="KW-1133">Transmembrane helix</keyword>
<evidence type="ECO:0000313" key="3">
    <source>
        <dbReference type="EMBL" id="KXV69287.1"/>
    </source>
</evidence>
<name>A0A149UMW3_9PROT</name>
<comment type="caution">
    <text evidence="3">The sequence shown here is derived from an EMBL/GenBank/DDBJ whole genome shotgun (WGS) entry which is preliminary data.</text>
</comment>
<feature type="domain" description="DotM C-terminal cytoplasmic" evidence="2">
    <location>
        <begin position="188"/>
        <end position="377"/>
    </location>
</feature>
<accession>A0A149UMW3</accession>
<dbReference type="AlphaFoldDB" id="A0A149UMW3"/>
<feature type="transmembrane region" description="Helical" evidence="1">
    <location>
        <begin position="84"/>
        <end position="113"/>
    </location>
</feature>
<dbReference type="Pfam" id="PF23127">
    <property type="entry name" value="DotM_C"/>
    <property type="match status" value="1"/>
</dbReference>